<reference evidence="2 3" key="1">
    <citation type="submission" date="2014-04" db="EMBL/GenBank/DDBJ databases">
        <authorList>
            <consortium name="DOE Joint Genome Institute"/>
            <person name="Kuo A."/>
            <person name="Kohler A."/>
            <person name="Jargeat P."/>
            <person name="Nagy L.G."/>
            <person name="Floudas D."/>
            <person name="Copeland A."/>
            <person name="Barry K.W."/>
            <person name="Cichocki N."/>
            <person name="Veneault-Fourrey C."/>
            <person name="LaButti K."/>
            <person name="Lindquist E.A."/>
            <person name="Lipzen A."/>
            <person name="Lundell T."/>
            <person name="Morin E."/>
            <person name="Murat C."/>
            <person name="Sun H."/>
            <person name="Tunlid A."/>
            <person name="Henrissat B."/>
            <person name="Grigoriev I.V."/>
            <person name="Hibbett D.S."/>
            <person name="Martin F."/>
            <person name="Nordberg H.P."/>
            <person name="Cantor M.N."/>
            <person name="Hua S.X."/>
        </authorList>
    </citation>
    <scope>NUCLEOTIDE SEQUENCE [LARGE SCALE GENOMIC DNA]</scope>
    <source>
        <strain evidence="2 3">Ve08.2h10</strain>
    </source>
</reference>
<protein>
    <submittedName>
        <fullName evidence="2">Uncharacterized protein</fullName>
    </submittedName>
</protein>
<dbReference type="AlphaFoldDB" id="A0A0D0E8R3"/>
<evidence type="ECO:0000256" key="1">
    <source>
        <dbReference type="SAM" id="MobiDB-lite"/>
    </source>
</evidence>
<evidence type="ECO:0000313" key="2">
    <source>
        <dbReference type="EMBL" id="KIK95155.1"/>
    </source>
</evidence>
<feature type="region of interest" description="Disordered" evidence="1">
    <location>
        <begin position="1"/>
        <end position="26"/>
    </location>
</feature>
<organism evidence="2 3">
    <name type="scientific">Paxillus rubicundulus Ve08.2h10</name>
    <dbReference type="NCBI Taxonomy" id="930991"/>
    <lineage>
        <taxon>Eukaryota</taxon>
        <taxon>Fungi</taxon>
        <taxon>Dikarya</taxon>
        <taxon>Basidiomycota</taxon>
        <taxon>Agaricomycotina</taxon>
        <taxon>Agaricomycetes</taxon>
        <taxon>Agaricomycetidae</taxon>
        <taxon>Boletales</taxon>
        <taxon>Paxilineae</taxon>
        <taxon>Paxillaceae</taxon>
        <taxon>Paxillus</taxon>
    </lineage>
</organism>
<keyword evidence="3" id="KW-1185">Reference proteome</keyword>
<feature type="region of interest" description="Disordered" evidence="1">
    <location>
        <begin position="59"/>
        <end position="87"/>
    </location>
</feature>
<evidence type="ECO:0000313" key="3">
    <source>
        <dbReference type="Proteomes" id="UP000054538"/>
    </source>
</evidence>
<dbReference type="EMBL" id="KN825060">
    <property type="protein sequence ID" value="KIK95155.1"/>
    <property type="molecule type" value="Genomic_DNA"/>
</dbReference>
<name>A0A0D0E8R3_9AGAM</name>
<dbReference type="Proteomes" id="UP000054538">
    <property type="component" value="Unassembled WGS sequence"/>
</dbReference>
<reference evidence="3" key="2">
    <citation type="submission" date="2015-01" db="EMBL/GenBank/DDBJ databases">
        <title>Evolutionary Origins and Diversification of the Mycorrhizal Mutualists.</title>
        <authorList>
            <consortium name="DOE Joint Genome Institute"/>
            <consortium name="Mycorrhizal Genomics Consortium"/>
            <person name="Kohler A."/>
            <person name="Kuo A."/>
            <person name="Nagy L.G."/>
            <person name="Floudas D."/>
            <person name="Copeland A."/>
            <person name="Barry K.W."/>
            <person name="Cichocki N."/>
            <person name="Veneault-Fourrey C."/>
            <person name="LaButti K."/>
            <person name="Lindquist E.A."/>
            <person name="Lipzen A."/>
            <person name="Lundell T."/>
            <person name="Morin E."/>
            <person name="Murat C."/>
            <person name="Riley R."/>
            <person name="Ohm R."/>
            <person name="Sun H."/>
            <person name="Tunlid A."/>
            <person name="Henrissat B."/>
            <person name="Grigoriev I.V."/>
            <person name="Hibbett D.S."/>
            <person name="Martin F."/>
        </authorList>
    </citation>
    <scope>NUCLEOTIDE SEQUENCE [LARGE SCALE GENOMIC DNA]</scope>
    <source>
        <strain evidence="3">Ve08.2h10</strain>
    </source>
</reference>
<dbReference type="InParanoid" id="A0A0D0E8R3"/>
<sequence length="87" mass="9123">MALAPSNVPDILLGGGTKPSGFPSASPQVGISLSPALWRNVAAQNSKNLVSSWLPTATPTTRHEYSTHHSPPVGMGRLHPGRFMALP</sequence>
<dbReference type="HOGENOM" id="CLU_2484001_0_0_1"/>
<accession>A0A0D0E8R3</accession>
<proteinExistence type="predicted"/>
<gene>
    <name evidence="2" type="ORF">PAXRUDRAFT_401862</name>
</gene>